<gene>
    <name evidence="3" type="ORF">IAR55_006461</name>
</gene>
<organism evidence="3 4">
    <name type="scientific">Kwoniella newhampshirensis</name>
    <dbReference type="NCBI Taxonomy" id="1651941"/>
    <lineage>
        <taxon>Eukaryota</taxon>
        <taxon>Fungi</taxon>
        <taxon>Dikarya</taxon>
        <taxon>Basidiomycota</taxon>
        <taxon>Agaricomycotina</taxon>
        <taxon>Tremellomycetes</taxon>
        <taxon>Tremellales</taxon>
        <taxon>Cryptococcaceae</taxon>
        <taxon>Kwoniella</taxon>
    </lineage>
</organism>
<dbReference type="KEGG" id="kne:92183719"/>
<evidence type="ECO:0000313" key="4">
    <source>
        <dbReference type="Proteomes" id="UP001388673"/>
    </source>
</evidence>
<proteinExistence type="predicted"/>
<protein>
    <recommendedName>
        <fullName evidence="2">GmrSD restriction endonucleases N-terminal domain-containing protein</fullName>
    </recommendedName>
</protein>
<accession>A0AAW0YU88</accession>
<evidence type="ECO:0000256" key="1">
    <source>
        <dbReference type="SAM" id="MobiDB-lite"/>
    </source>
</evidence>
<dbReference type="EMBL" id="JBCAWK010000013">
    <property type="protein sequence ID" value="KAK8844614.1"/>
    <property type="molecule type" value="Genomic_DNA"/>
</dbReference>
<evidence type="ECO:0000313" key="3">
    <source>
        <dbReference type="EMBL" id="KAK8844614.1"/>
    </source>
</evidence>
<comment type="caution">
    <text evidence="3">The sequence shown here is derived from an EMBL/GenBank/DDBJ whole genome shotgun (WGS) entry which is preliminary data.</text>
</comment>
<dbReference type="AlphaFoldDB" id="A0AAW0YU88"/>
<reference evidence="3 4" key="1">
    <citation type="journal article" date="2024" name="bioRxiv">
        <title>Comparative genomics of Cryptococcus and Kwoniella reveals pathogenesis evolution and contrasting karyotype dynamics via intercentromeric recombination or chromosome fusion.</title>
        <authorList>
            <person name="Coelho M.A."/>
            <person name="David-Palma M."/>
            <person name="Shea T."/>
            <person name="Bowers K."/>
            <person name="McGinley-Smith S."/>
            <person name="Mohammad A.W."/>
            <person name="Gnirke A."/>
            <person name="Yurkov A.M."/>
            <person name="Nowrousian M."/>
            <person name="Sun S."/>
            <person name="Cuomo C.A."/>
            <person name="Heitman J."/>
        </authorList>
    </citation>
    <scope>NUCLEOTIDE SEQUENCE [LARGE SCALE GENOMIC DNA]</scope>
    <source>
        <strain evidence="3 4">CBS 13917</strain>
    </source>
</reference>
<keyword evidence="4" id="KW-1185">Reference proteome</keyword>
<sequence length="587" mass="65246">MPPKRAAAATSAAATTAAYELSDDSFDDDGLFDELESDDEDQKPSTGKGGKGPGDSIASILKGQLNQPRHMSFSAKHIHDLIHMGGVNLNPSYQRDVVWPEAKMIALIQSLMLNYYIPPVVFAVEEAEADKIRTCIDGKQRCTSILNFMDGKIPFISPHTKTRYWYNKALNGNRGSQLPMALKNRFDTIAIQVVEYDNIPDDQQRDIFQRVQMGVALSPAEKLQAIASPWTTWILALEQKYISEPDTLHALLDWDIKRGKSFQCLAGFIMLAFDTTKQLVPTATSQKAFLSRADGPELGFKRRVEMALGLFVNMATNHYDAAFKTTKKRLAPVEFWFIAYLIYLRMGNVSLQRLAVIVGEIRETIHAQYANRVFANKQVMGTIREMINAVPKKRTLNEVPAAEEYEGDEDVDARALRAMKRTRKEGEQDPTYAGEAIERTIGGPATSPITAMRSKDVKPVLANGGGQSSTAARPAPVNVVTTQRSAAPALPTPQTSTTQQNPYHPEAYRPVNGQTSTGAYPQPGPQRQQQPQQSASTPWPAGQPMTAEQLRAYTQQRVLQQQQQQQQLQEQQHRPGGVPGQQQYYGR</sequence>
<evidence type="ECO:0000259" key="2">
    <source>
        <dbReference type="Pfam" id="PF03235"/>
    </source>
</evidence>
<feature type="compositionally biased region" description="Low complexity" evidence="1">
    <location>
        <begin position="485"/>
        <end position="500"/>
    </location>
</feature>
<dbReference type="RefSeq" id="XP_066799838.1">
    <property type="nucleotide sequence ID" value="XM_066949544.1"/>
</dbReference>
<feature type="domain" description="GmrSD restriction endonucleases N-terminal" evidence="2">
    <location>
        <begin position="80"/>
        <end position="226"/>
    </location>
</feature>
<feature type="region of interest" description="Disordered" evidence="1">
    <location>
        <begin position="20"/>
        <end position="58"/>
    </location>
</feature>
<dbReference type="GeneID" id="92183719"/>
<feature type="compositionally biased region" description="Acidic residues" evidence="1">
    <location>
        <begin position="21"/>
        <end position="41"/>
    </location>
</feature>
<dbReference type="PANTHER" id="PTHR39639:SF1">
    <property type="entry name" value="DUF262 DOMAIN-CONTAINING PROTEIN"/>
    <property type="match status" value="1"/>
</dbReference>
<dbReference type="Pfam" id="PF03235">
    <property type="entry name" value="GmrSD_N"/>
    <property type="match status" value="1"/>
</dbReference>
<dbReference type="Proteomes" id="UP001388673">
    <property type="component" value="Unassembled WGS sequence"/>
</dbReference>
<feature type="compositionally biased region" description="Low complexity" evidence="1">
    <location>
        <begin position="555"/>
        <end position="570"/>
    </location>
</feature>
<feature type="region of interest" description="Disordered" evidence="1">
    <location>
        <begin position="421"/>
        <end position="587"/>
    </location>
</feature>
<name>A0AAW0YU88_9TREE</name>
<dbReference type="InterPro" id="IPR004919">
    <property type="entry name" value="GmrSD_N"/>
</dbReference>
<dbReference type="PANTHER" id="PTHR39639">
    <property type="entry name" value="CHROMOSOME 16, WHOLE GENOME SHOTGUN SEQUENCE"/>
    <property type="match status" value="1"/>
</dbReference>